<evidence type="ECO:0000256" key="4">
    <source>
        <dbReference type="ARBA" id="ARBA00023239"/>
    </source>
</evidence>
<dbReference type="Pfam" id="PF00294">
    <property type="entry name" value="PfkB"/>
    <property type="match status" value="1"/>
</dbReference>
<organism evidence="7 8">
    <name type="scientific">Penicillium flavigenum</name>
    <dbReference type="NCBI Taxonomy" id="254877"/>
    <lineage>
        <taxon>Eukaryota</taxon>
        <taxon>Fungi</taxon>
        <taxon>Dikarya</taxon>
        <taxon>Ascomycota</taxon>
        <taxon>Pezizomycotina</taxon>
        <taxon>Eurotiomycetes</taxon>
        <taxon>Eurotiomycetidae</taxon>
        <taxon>Eurotiales</taxon>
        <taxon>Aspergillaceae</taxon>
        <taxon>Penicillium</taxon>
    </lineage>
</organism>
<dbReference type="STRING" id="254877.A0A1V6SHZ1"/>
<dbReference type="PANTHER" id="PTHR42909">
    <property type="entry name" value="ZGC:136858"/>
    <property type="match status" value="1"/>
</dbReference>
<dbReference type="CDD" id="cd01941">
    <property type="entry name" value="YeiC_kinase_like"/>
    <property type="match status" value="1"/>
</dbReference>
<evidence type="ECO:0000313" key="7">
    <source>
        <dbReference type="EMBL" id="OQE13652.1"/>
    </source>
</evidence>
<dbReference type="EMBL" id="MLQL01000045">
    <property type="protein sequence ID" value="OQE13652.1"/>
    <property type="molecule type" value="Genomic_DNA"/>
</dbReference>
<dbReference type="InterPro" id="IPR007342">
    <property type="entry name" value="PsuG"/>
</dbReference>
<reference evidence="8" key="1">
    <citation type="journal article" date="2017" name="Nat. Microbiol.">
        <title>Global analysis of biosynthetic gene clusters reveals vast potential of secondary metabolite production in Penicillium species.</title>
        <authorList>
            <person name="Nielsen J.C."/>
            <person name="Grijseels S."/>
            <person name="Prigent S."/>
            <person name="Ji B."/>
            <person name="Dainat J."/>
            <person name="Nielsen K.F."/>
            <person name="Frisvad J.C."/>
            <person name="Workman M."/>
            <person name="Nielsen J."/>
        </authorList>
    </citation>
    <scope>NUCLEOTIDE SEQUENCE [LARGE SCALE GENOMIC DNA]</scope>
    <source>
        <strain evidence="8">IBT 14082</strain>
    </source>
</reference>
<dbReference type="Proteomes" id="UP000191342">
    <property type="component" value="Unassembled WGS sequence"/>
</dbReference>
<dbReference type="Gene3D" id="3.40.1190.20">
    <property type="match status" value="1"/>
</dbReference>
<name>A0A1V6SHZ1_9EURO</name>
<keyword evidence="1" id="KW-0479">Metal-binding</keyword>
<keyword evidence="8" id="KW-1185">Reference proteome</keyword>
<dbReference type="SUPFAM" id="SSF53613">
    <property type="entry name" value="Ribokinase-like"/>
    <property type="match status" value="1"/>
</dbReference>
<evidence type="ECO:0000256" key="3">
    <source>
        <dbReference type="ARBA" id="ARBA00023211"/>
    </source>
</evidence>
<sequence length="798" mass="84266">MLSHTMFASRAALRSCLRGAQLSCARRYHGLAQSKFFKVSEEVRDAVATGKPVVSLETTIYTHGFPYPDNIALAALLESVVRANGGVPATIGVLDGVAKVGLSTEELIELASTAQDKSALKVSRRDLGYICGMGMVGKPMHGGTTISGTMILSELAGIKIFGTGGLGGVHRGAESSMDISADLTELGRTPVTVISSGCKSFLDIPRTLEYLETEGVCVGTFADGRDGAVDFPAFFTRESGVRSPRVIQNEAEAAAIVYAQSKLPVSSGIHFANPVPLEHSIPKAEMDLVIEEAIRLSHVEGYHGSDNTPFVLAKIKELSGGKSVVANRALIESNVKRATLVAVELAKLEQADLGTGSRHMPSIPDVALPNQVASQVEDIPEPSNTEPITPTIKADVVVAGSLAIDLSCDYTPFGDELTQVAPVPHTSNPAIIGQSLGGVGHNVAVAANYVGSDVLFCSVVADDLSGRAALSTLEKEDLSTEGIQVLPATQSTRTAQYIAINDIKKDLVVAMADMGIVELPESQLDFDGFWEPLLERTKPNWVVVDANWRPEVIAKWSAVARKHGARVAFEPVSTAKSRRLFGSDANSTGATISPNQTVPDNAISLACPNRLELAAMYTAARESLLFESAGWWHMINSMNMSPTGSRERLIALTSVSLVDEGLPQQSVQLLPFIPCIVTKLGGAGALLTQLLPPGDPRLMDPESAPYILARASPGSDEPFGGVYMRLFSPATILGDQDIVSVNAAGDTLLGVVVAGLAKDPSVRIEDVIPIAQEASRKTLASAGGVSKKLIELRGLLGL</sequence>
<gene>
    <name evidence="7" type="ORF">PENFLA_c045G09070</name>
</gene>
<proteinExistence type="inferred from homology"/>
<evidence type="ECO:0000259" key="6">
    <source>
        <dbReference type="Pfam" id="PF00294"/>
    </source>
</evidence>
<keyword evidence="2" id="KW-0378">Hydrolase</keyword>
<dbReference type="InterPro" id="IPR022830">
    <property type="entry name" value="Indigdn_synthA-like"/>
</dbReference>
<keyword evidence="3" id="KW-0464">Manganese</keyword>
<evidence type="ECO:0000256" key="2">
    <source>
        <dbReference type="ARBA" id="ARBA00022801"/>
    </source>
</evidence>
<evidence type="ECO:0000256" key="5">
    <source>
        <dbReference type="ARBA" id="ARBA00023295"/>
    </source>
</evidence>
<dbReference type="GO" id="GO:0016798">
    <property type="term" value="F:hydrolase activity, acting on glycosyl bonds"/>
    <property type="evidence" value="ECO:0007669"/>
    <property type="project" value="UniProtKB-KW"/>
</dbReference>
<dbReference type="GO" id="GO:0046872">
    <property type="term" value="F:metal ion binding"/>
    <property type="evidence" value="ECO:0007669"/>
    <property type="project" value="UniProtKB-KW"/>
</dbReference>
<dbReference type="AlphaFoldDB" id="A0A1V6SHZ1"/>
<dbReference type="InterPro" id="IPR029056">
    <property type="entry name" value="Ribokinase-like"/>
</dbReference>
<evidence type="ECO:0000313" key="8">
    <source>
        <dbReference type="Proteomes" id="UP000191342"/>
    </source>
</evidence>
<dbReference type="SUPFAM" id="SSF110581">
    <property type="entry name" value="Indigoidine synthase A-like"/>
    <property type="match status" value="1"/>
</dbReference>
<protein>
    <recommendedName>
        <fullName evidence="6">Carbohydrate kinase PfkB domain-containing protein</fullName>
    </recommendedName>
</protein>
<evidence type="ECO:0000256" key="1">
    <source>
        <dbReference type="ARBA" id="ARBA00022723"/>
    </source>
</evidence>
<keyword evidence="4" id="KW-0456">Lyase</keyword>
<feature type="domain" description="Carbohydrate kinase PfkB" evidence="6">
    <location>
        <begin position="394"/>
        <end position="574"/>
    </location>
</feature>
<dbReference type="GO" id="GO:0004730">
    <property type="term" value="F:pseudouridylate synthase activity"/>
    <property type="evidence" value="ECO:0007669"/>
    <property type="project" value="InterPro"/>
</dbReference>
<comment type="caution">
    <text evidence="7">The sequence shown here is derived from an EMBL/GenBank/DDBJ whole genome shotgun (WGS) entry which is preliminary data.</text>
</comment>
<dbReference type="PANTHER" id="PTHR42909:SF1">
    <property type="entry name" value="CARBOHYDRATE KINASE PFKB DOMAIN-CONTAINING PROTEIN"/>
    <property type="match status" value="1"/>
</dbReference>
<dbReference type="HAMAP" id="MF_01876">
    <property type="entry name" value="PsiMP_glycosidase"/>
    <property type="match status" value="1"/>
</dbReference>
<accession>A0A1V6SHZ1</accession>
<keyword evidence="5" id="KW-0326">Glycosidase</keyword>
<dbReference type="GO" id="GO:0005737">
    <property type="term" value="C:cytoplasm"/>
    <property type="evidence" value="ECO:0007669"/>
    <property type="project" value="TreeGrafter"/>
</dbReference>
<dbReference type="Pfam" id="PF04227">
    <property type="entry name" value="Indigoidine_A"/>
    <property type="match status" value="1"/>
</dbReference>
<dbReference type="Gene3D" id="3.40.1790.10">
    <property type="entry name" value="Indigoidine synthase domain"/>
    <property type="match status" value="1"/>
</dbReference>
<dbReference type="InterPro" id="IPR011611">
    <property type="entry name" value="PfkB_dom"/>
</dbReference>
<dbReference type="OrthoDB" id="198885at2759"/>